<evidence type="ECO:0000256" key="10">
    <source>
        <dbReference type="ARBA" id="ARBA00037764"/>
    </source>
</evidence>
<accession>A0A811VL20</accession>
<feature type="transmembrane region" description="Helical" evidence="13">
    <location>
        <begin position="221"/>
        <end position="242"/>
    </location>
</feature>
<evidence type="ECO:0000256" key="13">
    <source>
        <dbReference type="SAM" id="Phobius"/>
    </source>
</evidence>
<keyword evidence="5" id="KW-0552">Olfaction</keyword>
<evidence type="ECO:0000256" key="7">
    <source>
        <dbReference type="ARBA" id="ARBA00023136"/>
    </source>
</evidence>
<gene>
    <name evidence="14" type="ORF">CCAP1982_LOCUS22873</name>
</gene>
<dbReference type="EMBL" id="CAJHJT010000056">
    <property type="protein sequence ID" value="CAD7014909.1"/>
    <property type="molecule type" value="Genomic_DNA"/>
</dbReference>
<dbReference type="PANTHER" id="PTHR21137">
    <property type="entry name" value="ODORANT RECEPTOR"/>
    <property type="match status" value="1"/>
</dbReference>
<dbReference type="GO" id="GO:0005886">
    <property type="term" value="C:plasma membrane"/>
    <property type="evidence" value="ECO:0007669"/>
    <property type="project" value="UniProtKB-SubCell"/>
</dbReference>
<organism evidence="14 15">
    <name type="scientific">Ceratitis capitata</name>
    <name type="common">Mediterranean fruit fly</name>
    <name type="synonym">Tephritis capitata</name>
    <dbReference type="NCBI Taxonomy" id="7213"/>
    <lineage>
        <taxon>Eukaryota</taxon>
        <taxon>Metazoa</taxon>
        <taxon>Ecdysozoa</taxon>
        <taxon>Arthropoda</taxon>
        <taxon>Hexapoda</taxon>
        <taxon>Insecta</taxon>
        <taxon>Pterygota</taxon>
        <taxon>Neoptera</taxon>
        <taxon>Endopterygota</taxon>
        <taxon>Diptera</taxon>
        <taxon>Brachycera</taxon>
        <taxon>Muscomorpha</taxon>
        <taxon>Tephritoidea</taxon>
        <taxon>Tephritidae</taxon>
        <taxon>Ceratitis</taxon>
        <taxon>Ceratitis</taxon>
    </lineage>
</organism>
<evidence type="ECO:0000256" key="9">
    <source>
        <dbReference type="ARBA" id="ARBA00023224"/>
    </source>
</evidence>
<dbReference type="PANTHER" id="PTHR21137:SF37">
    <property type="entry name" value="ODORANT RECEPTOR 46A, ISOFORM B-RELATED"/>
    <property type="match status" value="1"/>
</dbReference>
<evidence type="ECO:0000256" key="12">
    <source>
        <dbReference type="ARBA" id="ARBA00038679"/>
    </source>
</evidence>
<keyword evidence="15" id="KW-1185">Reference proteome</keyword>
<evidence type="ECO:0000256" key="11">
    <source>
        <dbReference type="ARBA" id="ARBA00037946"/>
    </source>
</evidence>
<proteinExistence type="inferred from homology"/>
<evidence type="ECO:0000313" key="15">
    <source>
        <dbReference type="Proteomes" id="UP000606786"/>
    </source>
</evidence>
<feature type="transmembrane region" description="Helical" evidence="13">
    <location>
        <begin position="118"/>
        <end position="142"/>
    </location>
</feature>
<dbReference type="GO" id="GO:0007165">
    <property type="term" value="P:signal transduction"/>
    <property type="evidence" value="ECO:0007669"/>
    <property type="project" value="UniProtKB-KW"/>
</dbReference>
<dbReference type="Pfam" id="PF02949">
    <property type="entry name" value="7tm_6"/>
    <property type="match status" value="1"/>
</dbReference>
<evidence type="ECO:0000256" key="8">
    <source>
        <dbReference type="ARBA" id="ARBA00023170"/>
    </source>
</evidence>
<comment type="caution">
    <text evidence="14">The sequence shown here is derived from an EMBL/GenBank/DDBJ whole genome shotgun (WGS) entry which is preliminary data.</text>
</comment>
<feature type="transmembrane region" description="Helical" evidence="13">
    <location>
        <begin position="66"/>
        <end position="98"/>
    </location>
</feature>
<dbReference type="GO" id="GO:0004984">
    <property type="term" value="F:olfactory receptor activity"/>
    <property type="evidence" value="ECO:0007669"/>
    <property type="project" value="InterPro"/>
</dbReference>
<name>A0A811VL20_CERCA</name>
<keyword evidence="2" id="KW-1003">Cell membrane</keyword>
<dbReference type="GO" id="GO:0005549">
    <property type="term" value="F:odorant binding"/>
    <property type="evidence" value="ECO:0007669"/>
    <property type="project" value="InterPro"/>
</dbReference>
<comment type="subunit">
    <text evidence="12">Interacts with Orco. Complexes exist early in the endomembrane system in olfactory sensory neurons (OSNs), coupling these complexes to the conserved ciliary trafficking pathway.</text>
</comment>
<evidence type="ECO:0000313" key="14">
    <source>
        <dbReference type="EMBL" id="CAD7014909.1"/>
    </source>
</evidence>
<sequence length="320" mass="37615">MENADEDLKLLITEICYLAKSLNLFYHLELAVELLHEWEISDSFNLRRSAEREMWLQGERAFRKVIYIYIFFCLLTVFLAIGSTTLSGTPTLLYQFWLPAKWREYNIWPAFFYESLSLNFNCMCNVVLDSFQCYLLYHLSLYTRLIGMRMERLGYEKTNVETTSSLENIIDMHQRLKAMTRCCEKILSVPLLTQITLSAFTICFSIYSLRSLSFIEHPMSLLSAVMYLLCMSIQIFMPCYFANNLTAESQNLSSHLYNCNWVDLSVYNRRQIFLYMEYLKLPLVVYAGNYFKVGLLVFTKIMNNAYSLVALLNNINNDDQ</sequence>
<comment type="subcellular location">
    <subcellularLocation>
        <location evidence="1">Cell membrane</location>
        <topology evidence="1">Multi-pass membrane protein</topology>
    </subcellularLocation>
</comment>
<dbReference type="Proteomes" id="UP000606786">
    <property type="component" value="Unassembled WGS sequence"/>
</dbReference>
<reference evidence="14" key="1">
    <citation type="submission" date="2020-11" db="EMBL/GenBank/DDBJ databases">
        <authorList>
            <person name="Whitehead M."/>
        </authorList>
    </citation>
    <scope>NUCLEOTIDE SEQUENCE</scope>
    <source>
        <strain evidence="14">EGII</strain>
    </source>
</reference>
<keyword evidence="9" id="KW-0807">Transducer</keyword>
<feature type="transmembrane region" description="Helical" evidence="13">
    <location>
        <begin position="186"/>
        <end position="209"/>
    </location>
</feature>
<keyword evidence="8" id="KW-0675">Receptor</keyword>
<comment type="similarity">
    <text evidence="11">Belongs to the insect chemoreceptor superfamily. Heteromeric odorant receptor channel (TC 1.A.69) family. Or2a subfamily.</text>
</comment>
<keyword evidence="6 13" id="KW-1133">Transmembrane helix</keyword>
<evidence type="ECO:0000256" key="3">
    <source>
        <dbReference type="ARBA" id="ARBA00022606"/>
    </source>
</evidence>
<evidence type="ECO:0000256" key="4">
    <source>
        <dbReference type="ARBA" id="ARBA00022692"/>
    </source>
</evidence>
<comment type="function">
    <text evidence="10">Odorant receptor which mediates acceptance or avoidance behavior, depending on its substrates. The odorant receptor repertoire encodes a large collection of odor stimuli that vary widely in identity, intensity, and duration. May form a complex with Orco to form odorant-sensing units, providing sensitive and prolonged odorant signaling and calcium permeability.</text>
</comment>
<keyword evidence="7 13" id="KW-0472">Membrane</keyword>
<evidence type="ECO:0000256" key="2">
    <source>
        <dbReference type="ARBA" id="ARBA00022475"/>
    </source>
</evidence>
<keyword evidence="4 13" id="KW-0812">Transmembrane</keyword>
<protein>
    <submittedName>
        <fullName evidence="14">(Mediterranean fruit fly) hypothetical protein</fullName>
    </submittedName>
</protein>
<evidence type="ECO:0000256" key="6">
    <source>
        <dbReference type="ARBA" id="ARBA00022989"/>
    </source>
</evidence>
<dbReference type="InterPro" id="IPR004117">
    <property type="entry name" value="7tm6_olfct_rcpt"/>
</dbReference>
<evidence type="ECO:0000256" key="1">
    <source>
        <dbReference type="ARBA" id="ARBA00004651"/>
    </source>
</evidence>
<keyword evidence="3" id="KW-0716">Sensory transduction</keyword>
<evidence type="ECO:0000256" key="5">
    <source>
        <dbReference type="ARBA" id="ARBA00022725"/>
    </source>
</evidence>
<dbReference type="AlphaFoldDB" id="A0A811VL20"/>